<protein>
    <recommendedName>
        <fullName evidence="4">DUF1648 domain-containing protein</fullName>
    </recommendedName>
</protein>
<organism evidence="2 3">
    <name type="scientific">Candidatus Magasanikbacteria bacterium RIFCSPLOWO2_12_FULL_43_12</name>
    <dbReference type="NCBI Taxonomy" id="1798692"/>
    <lineage>
        <taxon>Bacteria</taxon>
        <taxon>Candidatus Magasanikiibacteriota</taxon>
    </lineage>
</organism>
<keyword evidence="1" id="KW-0472">Membrane</keyword>
<keyword evidence="1" id="KW-1133">Transmembrane helix</keyword>
<sequence>MFYPLKLYFRHLPNLIILSLSLAVNVAIWVWLLWQIGPQDEQIFLHYNILFGVDYVGEWWRVLFLPISGLAILLVNGVIGWSLFGKDKFYAQLLNATSLFCQIFLFVTAALLVFLNV</sequence>
<feature type="transmembrane region" description="Helical" evidence="1">
    <location>
        <begin position="59"/>
        <end position="81"/>
    </location>
</feature>
<feature type="transmembrane region" description="Helical" evidence="1">
    <location>
        <begin position="12"/>
        <end position="34"/>
    </location>
</feature>
<evidence type="ECO:0000313" key="2">
    <source>
        <dbReference type="EMBL" id="OGH74403.1"/>
    </source>
</evidence>
<feature type="transmembrane region" description="Helical" evidence="1">
    <location>
        <begin position="93"/>
        <end position="115"/>
    </location>
</feature>
<name>A0A1F6MSI9_9BACT</name>
<proteinExistence type="predicted"/>
<evidence type="ECO:0000256" key="1">
    <source>
        <dbReference type="SAM" id="Phobius"/>
    </source>
</evidence>
<dbReference type="STRING" id="1798692.A3G00_04505"/>
<gene>
    <name evidence="2" type="ORF">A3G00_04505</name>
</gene>
<accession>A0A1F6MSI9</accession>
<evidence type="ECO:0008006" key="4">
    <source>
        <dbReference type="Google" id="ProtNLM"/>
    </source>
</evidence>
<evidence type="ECO:0000313" key="3">
    <source>
        <dbReference type="Proteomes" id="UP000178347"/>
    </source>
</evidence>
<dbReference type="AlphaFoldDB" id="A0A1F6MSI9"/>
<dbReference type="Proteomes" id="UP000178347">
    <property type="component" value="Unassembled WGS sequence"/>
</dbReference>
<keyword evidence="1" id="KW-0812">Transmembrane</keyword>
<comment type="caution">
    <text evidence="2">The sequence shown here is derived from an EMBL/GenBank/DDBJ whole genome shotgun (WGS) entry which is preliminary data.</text>
</comment>
<reference evidence="2 3" key="1">
    <citation type="journal article" date="2016" name="Nat. Commun.">
        <title>Thousands of microbial genomes shed light on interconnected biogeochemical processes in an aquifer system.</title>
        <authorList>
            <person name="Anantharaman K."/>
            <person name="Brown C.T."/>
            <person name="Hug L.A."/>
            <person name="Sharon I."/>
            <person name="Castelle C.J."/>
            <person name="Probst A.J."/>
            <person name="Thomas B.C."/>
            <person name="Singh A."/>
            <person name="Wilkins M.J."/>
            <person name="Karaoz U."/>
            <person name="Brodie E.L."/>
            <person name="Williams K.H."/>
            <person name="Hubbard S.S."/>
            <person name="Banfield J.F."/>
        </authorList>
    </citation>
    <scope>NUCLEOTIDE SEQUENCE [LARGE SCALE GENOMIC DNA]</scope>
</reference>
<dbReference type="EMBL" id="MFQN01000017">
    <property type="protein sequence ID" value="OGH74403.1"/>
    <property type="molecule type" value="Genomic_DNA"/>
</dbReference>